<feature type="compositionally biased region" description="Basic and acidic residues" evidence="1">
    <location>
        <begin position="166"/>
        <end position="175"/>
    </location>
</feature>
<accession>A0A914ZY07</accession>
<dbReference type="Gene3D" id="3.90.190.10">
    <property type="entry name" value="Protein tyrosine phosphatase superfamily"/>
    <property type="match status" value="1"/>
</dbReference>
<protein>
    <submittedName>
        <fullName evidence="4">Tyrosine-protein phosphatase domain-containing protein</fullName>
    </submittedName>
</protein>
<dbReference type="PANTHER" id="PTHR46163">
    <property type="entry name" value="TYROSINE-PROTEIN PHOSPHATASE-RELATED"/>
    <property type="match status" value="1"/>
</dbReference>
<dbReference type="CDD" id="cd00047">
    <property type="entry name" value="PTPc"/>
    <property type="match status" value="1"/>
</dbReference>
<dbReference type="SMART" id="SM00194">
    <property type="entry name" value="PTPc"/>
    <property type="match status" value="1"/>
</dbReference>
<feature type="compositionally biased region" description="Basic residues" evidence="1">
    <location>
        <begin position="26"/>
        <end position="37"/>
    </location>
</feature>
<proteinExistence type="predicted"/>
<dbReference type="InterPro" id="IPR000242">
    <property type="entry name" value="PTP_cat"/>
</dbReference>
<sequence length="418" mass="47813">MRRPRARAPICQCCSRHSSSLYLKFGHKGKRSGKKKTGAASGEAAPSSSDAEGDETSYHLDKILQLALLSLSQEKNRAAKKKTSDAIAKIKRLLRRSKNKMLSKERKNVRGFSDEIEKMEKEERKVAKHDEGEQEEKEGVTGGKQEGDDKYGDQEDKEDEEASSVIEKESKKNENGKIIQPAQNVNVVKCSCNARSEVEKWVKRALEKGVDGLREEFMQLRRYAPPNMTCKAFEGTYEAGKSRYKDVPCQDQYRVVLKWPGVSEDYIHANYVGTPISKKRFICTQGPMPKSVIDFWHMVVQEESDSIIMLTNLIEKGFNKCEAYWPDEEGTKALWGDIEINNHAVRAALTPDEPSIRLCVLNVKWYQDGRAKTREVRHYRWIDWPDRSVPPCRLTSMVSRFNRSCNIYKVKKLLVGKI</sequence>
<feature type="compositionally biased region" description="Basic and acidic residues" evidence="1">
    <location>
        <begin position="121"/>
        <end position="131"/>
    </location>
</feature>
<dbReference type="PANTHER" id="PTHR46163:SF5">
    <property type="entry name" value="TYROSINE-PROTEIN PHOSPHATASE"/>
    <property type="match status" value="1"/>
</dbReference>
<evidence type="ECO:0000259" key="2">
    <source>
        <dbReference type="PROSITE" id="PS50055"/>
    </source>
</evidence>
<dbReference type="AlphaFoldDB" id="A0A914ZY07"/>
<dbReference type="PROSITE" id="PS50055">
    <property type="entry name" value="TYR_PHOSPHATASE_PTP"/>
    <property type="match status" value="1"/>
</dbReference>
<feature type="region of interest" description="Disordered" evidence="1">
    <location>
        <begin position="121"/>
        <end position="177"/>
    </location>
</feature>
<dbReference type="WBParaSite" id="PgE020_g001_t05">
    <property type="protein sequence ID" value="PgE020_g001_t05"/>
    <property type="gene ID" value="PgE020_g001"/>
</dbReference>
<feature type="compositionally biased region" description="Basic and acidic residues" evidence="1">
    <location>
        <begin position="145"/>
        <end position="154"/>
    </location>
</feature>
<dbReference type="InterPro" id="IPR052782">
    <property type="entry name" value="Oocyte-zygote_transition_reg"/>
</dbReference>
<feature type="compositionally biased region" description="Low complexity" evidence="1">
    <location>
        <begin position="38"/>
        <end position="50"/>
    </location>
</feature>
<dbReference type="Proteomes" id="UP000887569">
    <property type="component" value="Unplaced"/>
</dbReference>
<dbReference type="InterPro" id="IPR029021">
    <property type="entry name" value="Prot-tyrosine_phosphatase-like"/>
</dbReference>
<feature type="domain" description="Tyrosine-protein phosphatase" evidence="2">
    <location>
        <begin position="213"/>
        <end position="403"/>
    </location>
</feature>
<reference evidence="4" key="1">
    <citation type="submission" date="2022-11" db="UniProtKB">
        <authorList>
            <consortium name="WormBaseParasite"/>
        </authorList>
    </citation>
    <scope>IDENTIFICATION</scope>
</reference>
<name>A0A914ZY07_PARUN</name>
<dbReference type="GO" id="GO:0004725">
    <property type="term" value="F:protein tyrosine phosphatase activity"/>
    <property type="evidence" value="ECO:0007669"/>
    <property type="project" value="InterPro"/>
</dbReference>
<keyword evidence="3" id="KW-1185">Reference proteome</keyword>
<evidence type="ECO:0000313" key="4">
    <source>
        <dbReference type="WBParaSite" id="PgE020_g001_t05"/>
    </source>
</evidence>
<dbReference type="PRINTS" id="PR00700">
    <property type="entry name" value="PRTYPHPHTASE"/>
</dbReference>
<dbReference type="Pfam" id="PF00102">
    <property type="entry name" value="Y_phosphatase"/>
    <property type="match status" value="1"/>
</dbReference>
<evidence type="ECO:0000256" key="1">
    <source>
        <dbReference type="SAM" id="MobiDB-lite"/>
    </source>
</evidence>
<feature type="region of interest" description="Disordered" evidence="1">
    <location>
        <begin position="26"/>
        <end position="56"/>
    </location>
</feature>
<organism evidence="3 4">
    <name type="scientific">Parascaris univalens</name>
    <name type="common">Nematode worm</name>
    <dbReference type="NCBI Taxonomy" id="6257"/>
    <lineage>
        <taxon>Eukaryota</taxon>
        <taxon>Metazoa</taxon>
        <taxon>Ecdysozoa</taxon>
        <taxon>Nematoda</taxon>
        <taxon>Chromadorea</taxon>
        <taxon>Rhabditida</taxon>
        <taxon>Spirurina</taxon>
        <taxon>Ascaridomorpha</taxon>
        <taxon>Ascaridoidea</taxon>
        <taxon>Ascarididae</taxon>
        <taxon>Parascaris</taxon>
    </lineage>
</organism>
<evidence type="ECO:0000313" key="3">
    <source>
        <dbReference type="Proteomes" id="UP000887569"/>
    </source>
</evidence>
<dbReference type="SUPFAM" id="SSF52799">
    <property type="entry name" value="(Phosphotyrosine protein) phosphatases II"/>
    <property type="match status" value="1"/>
</dbReference>